<comment type="caution">
    <text evidence="1">The sequence shown here is derived from an EMBL/GenBank/DDBJ whole genome shotgun (WGS) entry which is preliminary data.</text>
</comment>
<protein>
    <submittedName>
        <fullName evidence="1">Uncharacterized protein</fullName>
    </submittedName>
</protein>
<organism evidence="1 2">
    <name type="scientific">Prevotella veroralis F0319</name>
    <dbReference type="NCBI Taxonomy" id="649761"/>
    <lineage>
        <taxon>Bacteria</taxon>
        <taxon>Pseudomonadati</taxon>
        <taxon>Bacteroidota</taxon>
        <taxon>Bacteroidia</taxon>
        <taxon>Bacteroidales</taxon>
        <taxon>Prevotellaceae</taxon>
        <taxon>Prevotella</taxon>
    </lineage>
</organism>
<reference evidence="1 2" key="1">
    <citation type="submission" date="2009-09" db="EMBL/GenBank/DDBJ databases">
        <authorList>
            <person name="Weinstock G."/>
            <person name="Sodergren E."/>
            <person name="Clifton S."/>
            <person name="Fulton L."/>
            <person name="Fulton B."/>
            <person name="Courtney L."/>
            <person name="Fronick C."/>
            <person name="Harrison M."/>
            <person name="Strong C."/>
            <person name="Farmer C."/>
            <person name="Delahaunty K."/>
            <person name="Markovic C."/>
            <person name="Hall O."/>
            <person name="Minx P."/>
            <person name="Tomlinson C."/>
            <person name="Mitreva M."/>
            <person name="Nelson J."/>
            <person name="Hou S."/>
            <person name="Wollam A."/>
            <person name="Pepin K.H."/>
            <person name="Johnson M."/>
            <person name="Bhonagiri V."/>
            <person name="Nash W.E."/>
            <person name="Warren W."/>
            <person name="Chinwalla A."/>
            <person name="Mardis E.R."/>
            <person name="Wilson R.K."/>
        </authorList>
    </citation>
    <scope>NUCLEOTIDE SEQUENCE [LARGE SCALE GENOMIC DNA]</scope>
    <source>
        <strain evidence="1 2">F0319</strain>
    </source>
</reference>
<evidence type="ECO:0000313" key="2">
    <source>
        <dbReference type="Proteomes" id="UP000003327"/>
    </source>
</evidence>
<name>C9MT21_9BACT</name>
<gene>
    <name evidence="1" type="ORF">HMPREF0973_02790</name>
</gene>
<sequence length="45" mass="5320">MLRKAHLFIFVALSDELKRCREFYLCGQTRASVPTLREIVSFFNL</sequence>
<dbReference type="EMBL" id="ACVA01000069">
    <property type="protein sequence ID" value="EEX17352.1"/>
    <property type="molecule type" value="Genomic_DNA"/>
</dbReference>
<dbReference type="AlphaFoldDB" id="C9MT21"/>
<keyword evidence="2" id="KW-1185">Reference proteome</keyword>
<evidence type="ECO:0000313" key="1">
    <source>
        <dbReference type="EMBL" id="EEX17352.1"/>
    </source>
</evidence>
<proteinExistence type="predicted"/>
<accession>C9MT21</accession>
<dbReference type="Proteomes" id="UP000003327">
    <property type="component" value="Unassembled WGS sequence"/>
</dbReference>
<dbReference type="STRING" id="649761.HMPREF0973_02790"/>
<dbReference type="HOGENOM" id="CLU_3203728_0_0_10"/>